<evidence type="ECO:0000259" key="12">
    <source>
        <dbReference type="PROSITE" id="PS51712"/>
    </source>
</evidence>
<dbReference type="NCBIfam" id="TIGR00231">
    <property type="entry name" value="small_GTP"/>
    <property type="match status" value="2"/>
</dbReference>
<evidence type="ECO:0000256" key="10">
    <source>
        <dbReference type="RuleBase" id="RU004481"/>
    </source>
</evidence>
<accession>A0A372ILI9</accession>
<dbReference type="Gene3D" id="3.30.300.20">
    <property type="match status" value="1"/>
</dbReference>
<dbReference type="InterPro" id="IPR031166">
    <property type="entry name" value="G_ENGA"/>
</dbReference>
<comment type="similarity">
    <text evidence="1 8 9 10">Belongs to the TRAFAC class TrmE-Era-EngA-EngB-Septin-like GTPase superfamily. EngA (Der) GTPase family.</text>
</comment>
<evidence type="ECO:0000256" key="5">
    <source>
        <dbReference type="ARBA" id="ARBA00022741"/>
    </source>
</evidence>
<evidence type="ECO:0000256" key="4">
    <source>
        <dbReference type="ARBA" id="ARBA00022737"/>
    </source>
</evidence>
<dbReference type="Pfam" id="PF14714">
    <property type="entry name" value="KH_dom-like"/>
    <property type="match status" value="1"/>
</dbReference>
<feature type="binding site" evidence="8">
    <location>
        <begin position="124"/>
        <end position="127"/>
    </location>
    <ligand>
        <name>GTP</name>
        <dbReference type="ChEBI" id="CHEBI:37565"/>
        <label>1</label>
    </ligand>
</feature>
<dbReference type="GO" id="GO:0005525">
    <property type="term" value="F:GTP binding"/>
    <property type="evidence" value="ECO:0007669"/>
    <property type="project" value="UniProtKB-UniRule"/>
</dbReference>
<dbReference type="InterPro" id="IPR016484">
    <property type="entry name" value="GTPase_Der"/>
</dbReference>
<sequence>MQGSSKGPVFAIVGRPNVGKSTLFNRLTGSRRSIVGDEPGITRDRIYGEVRWNGHTARLVDTGGIVPDDEALIPSEIFRQARVALEEANAIVMVVDGRTELAAPDIDLARLLLKTGKPLFLAVNKIDTVALDATAENFRRIGIHNLVPISAEHGHNIGDLLDEVFAVLPFGNEEAEEEDTEPEEPAQEEEAAAEKPAVHRTHGEFEQHETRVAIIGRPNVGKSTLLNTLTGTTRAIVSPIAGTTRDAVDEVIEYQGRHLRIVDTAGIRRKGKTNLMAEKLSVVMARRHLEASDVALLVIDATEGVTASDATIGGYAHESGRSVVIVVNKWDLVTTGRTDGKPPADREIFEEQLRHSLKYLDYAPVIFISATEGRNIHRVLDAVVRVAAERRKRVTTGQMNRFLERVDFQRAGVPLAKKMRIFYMTQAAVAPPTFVLFTNRQVKLHFSFERFLENQVREAFGFEGSPIWFKVRAREKQGSAK</sequence>
<dbReference type="OrthoDB" id="9805918at2"/>
<keyword evidence="4 10" id="KW-0677">Repeat</keyword>
<dbReference type="InterPro" id="IPR006073">
    <property type="entry name" value="GTP-bd"/>
</dbReference>
<dbReference type="HAMAP" id="MF_00195">
    <property type="entry name" value="GTPase_Der"/>
    <property type="match status" value="1"/>
</dbReference>
<dbReference type="PROSITE" id="PS51712">
    <property type="entry name" value="G_ENGA"/>
    <property type="match status" value="2"/>
</dbReference>
<keyword evidence="5 8" id="KW-0547">Nucleotide-binding</keyword>
<dbReference type="GO" id="GO:0042254">
    <property type="term" value="P:ribosome biogenesis"/>
    <property type="evidence" value="ECO:0007669"/>
    <property type="project" value="UniProtKB-KW"/>
</dbReference>
<proteinExistence type="inferred from homology"/>
<dbReference type="InterPro" id="IPR032859">
    <property type="entry name" value="KH_dom-like"/>
</dbReference>
<dbReference type="CDD" id="cd01895">
    <property type="entry name" value="EngA2"/>
    <property type="match status" value="1"/>
</dbReference>
<dbReference type="AlphaFoldDB" id="A0A372ILI9"/>
<evidence type="ECO:0000256" key="2">
    <source>
        <dbReference type="ARBA" id="ARBA00020953"/>
    </source>
</evidence>
<gene>
    <name evidence="8 13" type="primary">der</name>
    <name evidence="13" type="ORF">D0Y96_15380</name>
</gene>
<dbReference type="InterPro" id="IPR015946">
    <property type="entry name" value="KH_dom-like_a/b"/>
</dbReference>
<dbReference type="SUPFAM" id="SSF52540">
    <property type="entry name" value="P-loop containing nucleoside triphosphate hydrolases"/>
    <property type="match status" value="2"/>
</dbReference>
<evidence type="ECO:0000313" key="13">
    <source>
        <dbReference type="EMBL" id="RFU15822.1"/>
    </source>
</evidence>
<dbReference type="CDD" id="cd01894">
    <property type="entry name" value="EngA1"/>
    <property type="match status" value="1"/>
</dbReference>
<dbReference type="SMART" id="SM00382">
    <property type="entry name" value="AAA"/>
    <property type="match status" value="2"/>
</dbReference>
<reference evidence="13 14" key="1">
    <citation type="submission" date="2018-08" db="EMBL/GenBank/DDBJ databases">
        <title>Acidipila sp. 4G-K13, an acidobacterium isolated from forest soil.</title>
        <authorList>
            <person name="Gao Z.-H."/>
            <person name="Qiu L.-H."/>
        </authorList>
    </citation>
    <scope>NUCLEOTIDE SEQUENCE [LARGE SCALE GENOMIC DNA]</scope>
    <source>
        <strain evidence="13 14">4G-K13</strain>
    </source>
</reference>
<feature type="binding site" evidence="8">
    <location>
        <begin position="14"/>
        <end position="21"/>
    </location>
    <ligand>
        <name>GTP</name>
        <dbReference type="ChEBI" id="CHEBI:37565"/>
        <label>1</label>
    </ligand>
</feature>
<evidence type="ECO:0000256" key="6">
    <source>
        <dbReference type="ARBA" id="ARBA00023134"/>
    </source>
</evidence>
<keyword evidence="6 8" id="KW-0342">GTP-binding</keyword>
<dbReference type="FunFam" id="3.30.300.20:FF:000004">
    <property type="entry name" value="GTPase Der"/>
    <property type="match status" value="1"/>
</dbReference>
<dbReference type="PANTHER" id="PTHR43834:SF6">
    <property type="entry name" value="GTPASE DER"/>
    <property type="match status" value="1"/>
</dbReference>
<evidence type="ECO:0000256" key="8">
    <source>
        <dbReference type="HAMAP-Rule" id="MF_00195"/>
    </source>
</evidence>
<feature type="binding site" evidence="8">
    <location>
        <begin position="328"/>
        <end position="331"/>
    </location>
    <ligand>
        <name>GTP</name>
        <dbReference type="ChEBI" id="CHEBI:37565"/>
        <label>2</label>
    </ligand>
</feature>
<feature type="binding site" evidence="8">
    <location>
        <begin position="216"/>
        <end position="223"/>
    </location>
    <ligand>
        <name>GTP</name>
        <dbReference type="ChEBI" id="CHEBI:37565"/>
        <label>2</label>
    </ligand>
</feature>
<dbReference type="InterPro" id="IPR027417">
    <property type="entry name" value="P-loop_NTPase"/>
</dbReference>
<evidence type="ECO:0000256" key="1">
    <source>
        <dbReference type="ARBA" id="ARBA00008279"/>
    </source>
</evidence>
<feature type="binding site" evidence="8">
    <location>
        <begin position="263"/>
        <end position="267"/>
    </location>
    <ligand>
        <name>GTP</name>
        <dbReference type="ChEBI" id="CHEBI:37565"/>
        <label>2</label>
    </ligand>
</feature>
<organism evidence="13 14">
    <name type="scientific">Paracidobacterium acidisoli</name>
    <dbReference type="NCBI Taxonomy" id="2303751"/>
    <lineage>
        <taxon>Bacteria</taxon>
        <taxon>Pseudomonadati</taxon>
        <taxon>Acidobacteriota</taxon>
        <taxon>Terriglobia</taxon>
        <taxon>Terriglobales</taxon>
        <taxon>Acidobacteriaceae</taxon>
        <taxon>Paracidobacterium</taxon>
    </lineage>
</organism>
<dbReference type="Gene3D" id="3.40.50.300">
    <property type="entry name" value="P-loop containing nucleotide triphosphate hydrolases"/>
    <property type="match status" value="2"/>
</dbReference>
<keyword evidence="3 8" id="KW-0690">Ribosome biogenesis</keyword>
<evidence type="ECO:0000313" key="14">
    <source>
        <dbReference type="Proteomes" id="UP000264702"/>
    </source>
</evidence>
<comment type="function">
    <text evidence="8 10">GTPase that plays an essential role in the late steps of ribosome biogenesis.</text>
</comment>
<dbReference type="FunFam" id="3.40.50.300:FF:000040">
    <property type="entry name" value="GTPase Der"/>
    <property type="match status" value="1"/>
</dbReference>
<keyword evidence="14" id="KW-1185">Reference proteome</keyword>
<feature type="domain" description="EngA-type G" evidence="12">
    <location>
        <begin position="8"/>
        <end position="172"/>
    </location>
</feature>
<dbReference type="Proteomes" id="UP000264702">
    <property type="component" value="Unassembled WGS sequence"/>
</dbReference>
<dbReference type="NCBIfam" id="TIGR03594">
    <property type="entry name" value="GTPase_EngA"/>
    <property type="match status" value="1"/>
</dbReference>
<feature type="compositionally biased region" description="Acidic residues" evidence="11">
    <location>
        <begin position="173"/>
        <end position="191"/>
    </location>
</feature>
<name>A0A372ILI9_9BACT</name>
<feature type="region of interest" description="Disordered" evidence="11">
    <location>
        <begin position="173"/>
        <end position="208"/>
    </location>
</feature>
<dbReference type="InterPro" id="IPR003593">
    <property type="entry name" value="AAA+_ATPase"/>
</dbReference>
<dbReference type="PIRSF" id="PIRSF006485">
    <property type="entry name" value="GTP-binding_EngA"/>
    <property type="match status" value="1"/>
</dbReference>
<feature type="binding site" evidence="8">
    <location>
        <begin position="61"/>
        <end position="65"/>
    </location>
    <ligand>
        <name>GTP</name>
        <dbReference type="ChEBI" id="CHEBI:37565"/>
        <label>1</label>
    </ligand>
</feature>
<comment type="subunit">
    <text evidence="8">Associates with the 50S ribosomal subunit.</text>
</comment>
<dbReference type="EMBL" id="QVQT01000005">
    <property type="protein sequence ID" value="RFU15822.1"/>
    <property type="molecule type" value="Genomic_DNA"/>
</dbReference>
<evidence type="ECO:0000256" key="7">
    <source>
        <dbReference type="ARBA" id="ARBA00032345"/>
    </source>
</evidence>
<dbReference type="PRINTS" id="PR00326">
    <property type="entry name" value="GTP1OBG"/>
</dbReference>
<dbReference type="PANTHER" id="PTHR43834">
    <property type="entry name" value="GTPASE DER"/>
    <property type="match status" value="1"/>
</dbReference>
<feature type="domain" description="EngA-type G" evidence="12">
    <location>
        <begin position="210"/>
        <end position="391"/>
    </location>
</feature>
<dbReference type="GO" id="GO:0043022">
    <property type="term" value="F:ribosome binding"/>
    <property type="evidence" value="ECO:0007669"/>
    <property type="project" value="TreeGrafter"/>
</dbReference>
<dbReference type="InterPro" id="IPR005225">
    <property type="entry name" value="Small_GTP-bd"/>
</dbReference>
<comment type="caution">
    <text evidence="13">The sequence shown here is derived from an EMBL/GenBank/DDBJ whole genome shotgun (WGS) entry which is preliminary data.</text>
</comment>
<feature type="compositionally biased region" description="Basic and acidic residues" evidence="11">
    <location>
        <begin position="192"/>
        <end position="208"/>
    </location>
</feature>
<dbReference type="Pfam" id="PF01926">
    <property type="entry name" value="MMR_HSR1"/>
    <property type="match status" value="2"/>
</dbReference>
<protein>
    <recommendedName>
        <fullName evidence="2 8">GTPase Der</fullName>
    </recommendedName>
    <alternativeName>
        <fullName evidence="7 8">GTP-binding protein EngA</fullName>
    </alternativeName>
</protein>
<evidence type="ECO:0000256" key="3">
    <source>
        <dbReference type="ARBA" id="ARBA00022517"/>
    </source>
</evidence>
<evidence type="ECO:0000256" key="11">
    <source>
        <dbReference type="SAM" id="MobiDB-lite"/>
    </source>
</evidence>
<evidence type="ECO:0000256" key="9">
    <source>
        <dbReference type="PROSITE-ProRule" id="PRU01049"/>
    </source>
</evidence>